<comment type="caution">
    <text evidence="2">The sequence shown here is derived from an EMBL/GenBank/DDBJ whole genome shotgun (WGS) entry which is preliminary data.</text>
</comment>
<protein>
    <submittedName>
        <fullName evidence="2">Uncharacterized protein</fullName>
    </submittedName>
</protein>
<feature type="non-terminal residue" evidence="2">
    <location>
        <position position="1"/>
    </location>
</feature>
<evidence type="ECO:0000313" key="2">
    <source>
        <dbReference type="EMBL" id="CAE7419455.1"/>
    </source>
</evidence>
<evidence type="ECO:0000313" key="3">
    <source>
        <dbReference type="Proteomes" id="UP000649617"/>
    </source>
</evidence>
<feature type="compositionally biased region" description="Low complexity" evidence="1">
    <location>
        <begin position="714"/>
        <end position="726"/>
    </location>
</feature>
<dbReference type="Proteomes" id="UP000649617">
    <property type="component" value="Unassembled WGS sequence"/>
</dbReference>
<gene>
    <name evidence="2" type="ORF">SPIL2461_LOCUS10322</name>
</gene>
<dbReference type="OrthoDB" id="426204at2759"/>
<dbReference type="EMBL" id="CAJNIZ010018997">
    <property type="protein sequence ID" value="CAE7419455.1"/>
    <property type="molecule type" value="Genomic_DNA"/>
</dbReference>
<dbReference type="AlphaFoldDB" id="A0A812R3P4"/>
<sequence>DKGKIGADKLHNWFKSCHWAKDTEIPSKTVVETAITLWKKLNTVTGLLQVVHQAELLYGAADSPFQTILQMNAMTLGSQKPTGQRLLWVFQSVLDMRRAGALKLEDITKNKLVDTATFTPCDLFAYKYGVLQELLAPENMSLFNTDFVAECRRHLNDVESFRKAFGYRNNEAAMYQGTPEAATWRSSLQKHEDGAETATFLDFVEAAIFDRNCMKMAKPAVDALKHGTIATGLQAVHDAAHQLLSESMPKKADDAEPAQMEVDPEEAGKSKEDDPMAEMDEESREAMARWQAAAASRVRNCVELMVRPAKLSQDEMIEMLRQSPGFMQKPAEHHFNLVVYDGKTEGESKTQPAIRMPANRQSYMAASVGAALRAGCEEYLASGQPEEDVLEINGNTIFLFFDAFKRDNHSIFEKIFQLPDRKLQKSRRLLYISYEESTFLRRTRTRVSNWLDMDIVEQAVIISRESLKLQPRQRLKYENSSNRFNHIGPVTLEDPTKDWNLTIAEKKELLGDTLREQGGKASVLPDAELMPQKRAATDLEPVSWHGNSVDFWKEMLHGYLASSVTDLTPQNDNLALAAIQLNVKYVAFCNTHAHVEMLQKRLQDRVFELQRDPSCESLYSAVAVSELEFLSQGQGDAAAPNKKGAKGKGRKAGRTGKGKSKTGGPDAQGSGERGAGDAAGPGAGAKGGTEGSGEGAPNPGGDGATSGKGRRTGRTASSSSDLAALLKKITGGESSSGDTKGQGDA</sequence>
<feature type="compositionally biased region" description="Gly residues" evidence="1">
    <location>
        <begin position="671"/>
        <end position="706"/>
    </location>
</feature>
<organism evidence="2 3">
    <name type="scientific">Symbiodinium pilosum</name>
    <name type="common">Dinoflagellate</name>
    <dbReference type="NCBI Taxonomy" id="2952"/>
    <lineage>
        <taxon>Eukaryota</taxon>
        <taxon>Sar</taxon>
        <taxon>Alveolata</taxon>
        <taxon>Dinophyceae</taxon>
        <taxon>Suessiales</taxon>
        <taxon>Symbiodiniaceae</taxon>
        <taxon>Symbiodinium</taxon>
    </lineage>
</organism>
<reference evidence="2" key="1">
    <citation type="submission" date="2021-02" db="EMBL/GenBank/DDBJ databases">
        <authorList>
            <person name="Dougan E. K."/>
            <person name="Rhodes N."/>
            <person name="Thang M."/>
            <person name="Chan C."/>
        </authorList>
    </citation>
    <scope>NUCLEOTIDE SEQUENCE</scope>
</reference>
<feature type="region of interest" description="Disordered" evidence="1">
    <location>
        <begin position="249"/>
        <end position="288"/>
    </location>
</feature>
<keyword evidence="3" id="KW-1185">Reference proteome</keyword>
<feature type="region of interest" description="Disordered" evidence="1">
    <location>
        <begin position="631"/>
        <end position="745"/>
    </location>
</feature>
<proteinExistence type="predicted"/>
<name>A0A812R3P4_SYMPI</name>
<feature type="compositionally biased region" description="Basic residues" evidence="1">
    <location>
        <begin position="643"/>
        <end position="660"/>
    </location>
</feature>
<accession>A0A812R3P4</accession>
<evidence type="ECO:0000256" key="1">
    <source>
        <dbReference type="SAM" id="MobiDB-lite"/>
    </source>
</evidence>